<feature type="transmembrane region" description="Helical" evidence="8">
    <location>
        <begin position="160"/>
        <end position="182"/>
    </location>
</feature>
<dbReference type="Pfam" id="PF00083">
    <property type="entry name" value="Sugar_tr"/>
    <property type="match status" value="1"/>
</dbReference>
<dbReference type="PROSITE" id="PS50850">
    <property type="entry name" value="MFS"/>
    <property type="match status" value="1"/>
</dbReference>
<dbReference type="InterPro" id="IPR003663">
    <property type="entry name" value="Sugar/inositol_transpt"/>
</dbReference>
<keyword evidence="11" id="KW-1185">Reference proteome</keyword>
<feature type="domain" description="Major facilitator superfamily (MFS) profile" evidence="9">
    <location>
        <begin position="61"/>
        <end position="516"/>
    </location>
</feature>
<evidence type="ECO:0000259" key="9">
    <source>
        <dbReference type="PROSITE" id="PS50850"/>
    </source>
</evidence>
<sequence length="563" mass="61543">MAPPTWTTKETRLDEKLGSEQLSDTAVHVDHVAGPSEIAGHVSYGHSGIRGIIQSPYVFGAALLISFGGFSWGYDQGVISIINVMPQFHHRFPETDPSTKGSGFYTGFMTGMLELGAFLGCFFMPKLADTISRKWALTVVTVIFNIGAIIQTAAPNYGTLVAGRTICGIGVGTLAMGAPLYISEIAPPNLRGALLVLESVSVVLGIVVAYWITFGTRHIAGEASFRVPFGLQMICATVLGTCVHFLPYSPRWLSLVGRTDDALHSLARLRRLPATDEQVQVEWRGIMAEVEFQKLVLEKNYPGKQGFTLEALTWLELFSKKNWRRTVVACGVAFFQQFSGINAFIYYAPILFASLGQSNEMSLIISGILNVWQLVAIILCFFIIDHVGRRPLAIFGGFGSMMPYIVMSILVAKFSSNWTAHPAAAWTCVAMVFVYILTYGSTYAPLGWALPAEAYTTATRSKGVALATAFLWLCNFVVGVSVPPMVQSAGYGTYVFFAVMCFLAGLWAYFFVPETKNRSLEELAVVFKDNSVAEEEALLAQALENARRSTVHVVEGEGEQSRV</sequence>
<keyword evidence="4 8" id="KW-0812">Transmembrane</keyword>
<evidence type="ECO:0000313" key="10">
    <source>
        <dbReference type="EMBL" id="KIW26391.1"/>
    </source>
</evidence>
<feature type="transmembrane region" description="Helical" evidence="8">
    <location>
        <begin position="424"/>
        <end position="451"/>
    </location>
</feature>
<feature type="transmembrane region" description="Helical" evidence="8">
    <location>
        <begin position="225"/>
        <end position="246"/>
    </location>
</feature>
<dbReference type="InterPro" id="IPR050360">
    <property type="entry name" value="MFS_Sugar_Transporters"/>
</dbReference>
<keyword evidence="6 8" id="KW-0472">Membrane</keyword>
<dbReference type="Proteomes" id="UP000054466">
    <property type="component" value="Unassembled WGS sequence"/>
</dbReference>
<evidence type="ECO:0000256" key="5">
    <source>
        <dbReference type="ARBA" id="ARBA00022989"/>
    </source>
</evidence>
<feature type="transmembrane region" description="Helical" evidence="8">
    <location>
        <begin position="361"/>
        <end position="384"/>
    </location>
</feature>
<evidence type="ECO:0000256" key="1">
    <source>
        <dbReference type="ARBA" id="ARBA00004141"/>
    </source>
</evidence>
<evidence type="ECO:0000313" key="11">
    <source>
        <dbReference type="Proteomes" id="UP000054466"/>
    </source>
</evidence>
<dbReference type="OrthoDB" id="8120565at2759"/>
<dbReference type="PANTHER" id="PTHR48022">
    <property type="entry name" value="PLASTIDIC GLUCOSE TRANSPORTER 4"/>
    <property type="match status" value="1"/>
</dbReference>
<proteinExistence type="inferred from homology"/>
<reference evidence="10 11" key="1">
    <citation type="submission" date="2015-01" db="EMBL/GenBank/DDBJ databases">
        <title>The Genome Sequence of Cladophialophora immunda CBS83496.</title>
        <authorList>
            <consortium name="The Broad Institute Genomics Platform"/>
            <person name="Cuomo C."/>
            <person name="de Hoog S."/>
            <person name="Gorbushina A."/>
            <person name="Stielow B."/>
            <person name="Teixiera M."/>
            <person name="Abouelleil A."/>
            <person name="Chapman S.B."/>
            <person name="Priest M."/>
            <person name="Young S.K."/>
            <person name="Wortman J."/>
            <person name="Nusbaum C."/>
            <person name="Birren B."/>
        </authorList>
    </citation>
    <scope>NUCLEOTIDE SEQUENCE [LARGE SCALE GENOMIC DNA]</scope>
    <source>
        <strain evidence="10 11">CBS 83496</strain>
    </source>
</reference>
<dbReference type="PRINTS" id="PR00171">
    <property type="entry name" value="SUGRTRNSPORT"/>
</dbReference>
<dbReference type="GeneID" id="27348684"/>
<feature type="transmembrane region" description="Helical" evidence="8">
    <location>
        <begin position="57"/>
        <end position="82"/>
    </location>
</feature>
<dbReference type="SUPFAM" id="SSF103473">
    <property type="entry name" value="MFS general substrate transporter"/>
    <property type="match status" value="1"/>
</dbReference>
<name>A0A0D1ZF20_9EURO</name>
<dbReference type="PROSITE" id="PS00217">
    <property type="entry name" value="SUGAR_TRANSPORT_2"/>
    <property type="match status" value="1"/>
</dbReference>
<accession>A0A0D1ZF20</accession>
<dbReference type="InterPro" id="IPR036259">
    <property type="entry name" value="MFS_trans_sf"/>
</dbReference>
<comment type="similarity">
    <text evidence="2 7">Belongs to the major facilitator superfamily. Sugar transporter (TC 2.A.1.1) family.</text>
</comment>
<feature type="transmembrane region" description="Helical" evidence="8">
    <location>
        <begin position="494"/>
        <end position="512"/>
    </location>
</feature>
<evidence type="ECO:0000256" key="4">
    <source>
        <dbReference type="ARBA" id="ARBA00022692"/>
    </source>
</evidence>
<comment type="subcellular location">
    <subcellularLocation>
        <location evidence="1">Membrane</location>
        <topology evidence="1">Multi-pass membrane protein</topology>
    </subcellularLocation>
</comment>
<feature type="transmembrane region" description="Helical" evidence="8">
    <location>
        <begin position="102"/>
        <end position="123"/>
    </location>
</feature>
<evidence type="ECO:0000256" key="3">
    <source>
        <dbReference type="ARBA" id="ARBA00022448"/>
    </source>
</evidence>
<dbReference type="NCBIfam" id="TIGR00879">
    <property type="entry name" value="SP"/>
    <property type="match status" value="1"/>
</dbReference>
<keyword evidence="5 8" id="KW-1133">Transmembrane helix</keyword>
<dbReference type="RefSeq" id="XP_016246607.1">
    <property type="nucleotide sequence ID" value="XM_016396751.1"/>
</dbReference>
<keyword evidence="3 7" id="KW-0813">Transport</keyword>
<dbReference type="GO" id="GO:0005351">
    <property type="term" value="F:carbohydrate:proton symporter activity"/>
    <property type="evidence" value="ECO:0007669"/>
    <property type="project" value="TreeGrafter"/>
</dbReference>
<feature type="transmembrane region" description="Helical" evidence="8">
    <location>
        <begin position="194"/>
        <end position="213"/>
    </location>
</feature>
<feature type="transmembrane region" description="Helical" evidence="8">
    <location>
        <begin position="463"/>
        <end position="482"/>
    </location>
</feature>
<feature type="transmembrane region" description="Helical" evidence="8">
    <location>
        <begin position="327"/>
        <end position="349"/>
    </location>
</feature>
<dbReference type="AlphaFoldDB" id="A0A0D1ZF20"/>
<dbReference type="InterPro" id="IPR005829">
    <property type="entry name" value="Sugar_transporter_CS"/>
</dbReference>
<evidence type="ECO:0000256" key="6">
    <source>
        <dbReference type="ARBA" id="ARBA00023136"/>
    </source>
</evidence>
<dbReference type="FunFam" id="1.20.1250.20:FF:000026">
    <property type="entry name" value="MFS quinate transporter QutD"/>
    <property type="match status" value="1"/>
</dbReference>
<evidence type="ECO:0000256" key="2">
    <source>
        <dbReference type="ARBA" id="ARBA00010992"/>
    </source>
</evidence>
<evidence type="ECO:0000256" key="8">
    <source>
        <dbReference type="SAM" id="Phobius"/>
    </source>
</evidence>
<evidence type="ECO:0000256" key="7">
    <source>
        <dbReference type="RuleBase" id="RU003346"/>
    </source>
</evidence>
<dbReference type="VEuPathDB" id="FungiDB:PV07_09490"/>
<feature type="transmembrane region" description="Helical" evidence="8">
    <location>
        <begin position="135"/>
        <end position="154"/>
    </location>
</feature>
<dbReference type="PANTHER" id="PTHR48022:SF14">
    <property type="entry name" value="MAJOR FACILITATOR SUPERFAMILY (MFS) PROFILE DOMAIN-CONTAINING PROTEIN-RELATED"/>
    <property type="match status" value="1"/>
</dbReference>
<dbReference type="Gene3D" id="1.20.1250.20">
    <property type="entry name" value="MFS general substrate transporter like domains"/>
    <property type="match status" value="1"/>
</dbReference>
<feature type="transmembrane region" description="Helical" evidence="8">
    <location>
        <begin position="391"/>
        <end position="412"/>
    </location>
</feature>
<dbReference type="GO" id="GO:0016020">
    <property type="term" value="C:membrane"/>
    <property type="evidence" value="ECO:0007669"/>
    <property type="project" value="UniProtKB-SubCell"/>
</dbReference>
<dbReference type="EMBL" id="KN847044">
    <property type="protein sequence ID" value="KIW26391.1"/>
    <property type="molecule type" value="Genomic_DNA"/>
</dbReference>
<dbReference type="InterPro" id="IPR005828">
    <property type="entry name" value="MFS_sugar_transport-like"/>
</dbReference>
<protein>
    <recommendedName>
        <fullName evidence="9">Major facilitator superfamily (MFS) profile domain-containing protein</fullName>
    </recommendedName>
</protein>
<organism evidence="10 11">
    <name type="scientific">Cladophialophora immunda</name>
    <dbReference type="NCBI Taxonomy" id="569365"/>
    <lineage>
        <taxon>Eukaryota</taxon>
        <taxon>Fungi</taxon>
        <taxon>Dikarya</taxon>
        <taxon>Ascomycota</taxon>
        <taxon>Pezizomycotina</taxon>
        <taxon>Eurotiomycetes</taxon>
        <taxon>Chaetothyriomycetidae</taxon>
        <taxon>Chaetothyriales</taxon>
        <taxon>Herpotrichiellaceae</taxon>
        <taxon>Cladophialophora</taxon>
    </lineage>
</organism>
<gene>
    <name evidence="10" type="ORF">PV07_09490</name>
</gene>
<dbReference type="InterPro" id="IPR020846">
    <property type="entry name" value="MFS_dom"/>
</dbReference>
<dbReference type="HOGENOM" id="CLU_001265_30_12_1"/>